<feature type="compositionally biased region" description="Basic and acidic residues" evidence="1">
    <location>
        <begin position="36"/>
        <end position="45"/>
    </location>
</feature>
<evidence type="ECO:0000256" key="1">
    <source>
        <dbReference type="SAM" id="MobiDB-lite"/>
    </source>
</evidence>
<feature type="region of interest" description="Disordered" evidence="1">
    <location>
        <begin position="129"/>
        <end position="148"/>
    </location>
</feature>
<feature type="compositionally biased region" description="Polar residues" evidence="1">
    <location>
        <begin position="60"/>
        <end position="70"/>
    </location>
</feature>
<dbReference type="Proteomes" id="UP000324022">
    <property type="component" value="Unassembled WGS sequence"/>
</dbReference>
<gene>
    <name evidence="2" type="ORF">UTRI_06373</name>
</gene>
<sequence>MFLPRKLQKRARSNSVTQTSQARQKIAAANTSKISSTERDNDIRTETVASSPEDDHEPSAISSQASSTAGQYEAQGTRATLTEAAKVDRLVEFLYLRLSPLWLALHSLEEHHQRGTTPCSDLVAHITSPMEPESEDSPNKERSHEAKRTSTIHLARILNLLPGLPTRCKSISLLSQALQAMQDGPAAGWFTLHAEKFQLEWSSTYSHITHQLRIDIGSRLQNSSLVELMSHRLVYIESIPPRIRTRSHAAAYLVNLINNLTHTLDNAAVLAVLEPSLVDRQLMAEPFSIPSAAVLEDRWISGRGFFLLDSPESVDLLCHTYHWNLADRVAATDAPQNKQEPIRCLDWTHWIEMKQLYLQQQQQQHKPHKSESLPDSSITRHPQCITTNTNKTLANINRKPPSSPTSSSPHLPKDNWFLGTILILDMVHLRSINPNIPFFFTTTTTTTSSNLEWNQLVKSHLEKLVPESISYIHSSLDLQGGSDKIVIRTSHRICAEKLILVFPLLRYMDQGQEQIYWSCLPRKVQTAAYNRMIALDNQLACHAKLP</sequence>
<feature type="region of interest" description="Disordered" evidence="1">
    <location>
        <begin position="361"/>
        <end position="411"/>
    </location>
</feature>
<feature type="compositionally biased region" description="Polar residues" evidence="1">
    <location>
        <begin position="13"/>
        <end position="35"/>
    </location>
</feature>
<dbReference type="OrthoDB" id="2549635at2759"/>
<dbReference type="EMBL" id="OOIN01000033">
    <property type="protein sequence ID" value="SPO30443.1"/>
    <property type="molecule type" value="Genomic_DNA"/>
</dbReference>
<evidence type="ECO:0000313" key="2">
    <source>
        <dbReference type="EMBL" id="SPO30443.1"/>
    </source>
</evidence>
<feature type="compositionally biased region" description="Basic residues" evidence="1">
    <location>
        <begin position="1"/>
        <end position="12"/>
    </location>
</feature>
<feature type="compositionally biased region" description="Polar residues" evidence="1">
    <location>
        <begin position="373"/>
        <end position="395"/>
    </location>
</feature>
<dbReference type="AlphaFoldDB" id="A0A5C3EIM7"/>
<reference evidence="2 3" key="1">
    <citation type="submission" date="2018-03" db="EMBL/GenBank/DDBJ databases">
        <authorList>
            <person name="Guldener U."/>
        </authorList>
    </citation>
    <scope>NUCLEOTIDE SEQUENCE [LARGE SCALE GENOMIC DNA]</scope>
    <source>
        <strain evidence="2 3">NBRC100155</strain>
    </source>
</reference>
<feature type="compositionally biased region" description="Basic and acidic residues" evidence="1">
    <location>
        <begin position="137"/>
        <end position="148"/>
    </location>
</feature>
<protein>
    <submittedName>
        <fullName evidence="2">Uncharacterized protein</fullName>
    </submittedName>
</protein>
<keyword evidence="3" id="KW-1185">Reference proteome</keyword>
<feature type="region of interest" description="Disordered" evidence="1">
    <location>
        <begin position="1"/>
        <end position="74"/>
    </location>
</feature>
<proteinExistence type="predicted"/>
<accession>A0A5C3EIM7</accession>
<name>A0A5C3EIM7_9BASI</name>
<organism evidence="2 3">
    <name type="scientific">Ustilago trichophora</name>
    <dbReference type="NCBI Taxonomy" id="86804"/>
    <lineage>
        <taxon>Eukaryota</taxon>
        <taxon>Fungi</taxon>
        <taxon>Dikarya</taxon>
        <taxon>Basidiomycota</taxon>
        <taxon>Ustilaginomycotina</taxon>
        <taxon>Ustilaginomycetes</taxon>
        <taxon>Ustilaginales</taxon>
        <taxon>Ustilaginaceae</taxon>
        <taxon>Ustilago</taxon>
    </lineage>
</organism>
<evidence type="ECO:0000313" key="3">
    <source>
        <dbReference type="Proteomes" id="UP000324022"/>
    </source>
</evidence>